<feature type="region of interest" description="Disordered" evidence="1">
    <location>
        <begin position="1"/>
        <end position="55"/>
    </location>
</feature>
<dbReference type="EnsemblPlants" id="AET1Gv20389900.8">
    <property type="protein sequence ID" value="AET1Gv20389900.8"/>
    <property type="gene ID" value="AET1Gv20389900"/>
</dbReference>
<dbReference type="EnsemblPlants" id="AET1Gv20389900.22">
    <property type="protein sequence ID" value="AET1Gv20389900.22"/>
    <property type="gene ID" value="AET1Gv20389900"/>
</dbReference>
<reference evidence="3" key="1">
    <citation type="journal article" date="2014" name="Science">
        <title>Ancient hybridizations among the ancestral genomes of bread wheat.</title>
        <authorList>
            <consortium name="International Wheat Genome Sequencing Consortium,"/>
            <person name="Marcussen T."/>
            <person name="Sandve S.R."/>
            <person name="Heier L."/>
            <person name="Spannagl M."/>
            <person name="Pfeifer M."/>
            <person name="Jakobsen K.S."/>
            <person name="Wulff B.B."/>
            <person name="Steuernagel B."/>
            <person name="Mayer K.F."/>
            <person name="Olsen O.A."/>
        </authorList>
    </citation>
    <scope>NUCLEOTIDE SEQUENCE [LARGE SCALE GENOMIC DNA]</scope>
    <source>
        <strain evidence="3">cv. AL8/78</strain>
    </source>
</reference>
<dbReference type="EnsemblPlants" id="AET1Gv20389900.5">
    <property type="protein sequence ID" value="AET1Gv20389900.5"/>
    <property type="gene ID" value="AET1Gv20389900"/>
</dbReference>
<dbReference type="Gramene" id="AET1Gv20389900.14">
    <property type="protein sequence ID" value="AET1Gv20389900.14"/>
    <property type="gene ID" value="AET1Gv20389900"/>
</dbReference>
<sequence>MRRKKKKSRRKNTRHHEETGNDTEVDDPESDGRSVHSELADLDKEEASGEAGIVSASTGDDTWLSIAREMRINKLKPNVFSGGIVMQYSIQNIEEAPVEGKLYQGSFCFQHDIDGSTSTECSFLIAENLNHAKEIYKSSVAVSHEGIAKAYFFTYCIPLKKHVVVYEPLEYYKMETMDSICFNIKSLKFKWLDNIRNIFGSLESLHTMRLSHPCTVDIHSYMWSKRDSSKYSTRLVGAHGKIGKDGRVDDSGSTERNERRGVLSFLELLKITGCEDYPSLKELVEQSLCGKTILGHPLLIKEDADKIMCYYEFQQRMHELTPKQANQLKEKLNKQFPGLSTSWKEKVKPVTI</sequence>
<dbReference type="RefSeq" id="XP_045089888.1">
    <property type="nucleotide sequence ID" value="XM_045233953.2"/>
</dbReference>
<dbReference type="EnsemblPlants" id="AET1Gv20389900.7">
    <property type="protein sequence ID" value="AET1Gv20389900.7"/>
    <property type="gene ID" value="AET1Gv20389900"/>
</dbReference>
<dbReference type="Gramene" id="AET1Gv20389900.6">
    <property type="protein sequence ID" value="AET1Gv20389900.6"/>
    <property type="gene ID" value="AET1Gv20389900"/>
</dbReference>
<organism evidence="2 3">
    <name type="scientific">Aegilops tauschii subsp. strangulata</name>
    <name type="common">Goatgrass</name>
    <dbReference type="NCBI Taxonomy" id="200361"/>
    <lineage>
        <taxon>Eukaryota</taxon>
        <taxon>Viridiplantae</taxon>
        <taxon>Streptophyta</taxon>
        <taxon>Embryophyta</taxon>
        <taxon>Tracheophyta</taxon>
        <taxon>Spermatophyta</taxon>
        <taxon>Magnoliopsida</taxon>
        <taxon>Liliopsida</taxon>
        <taxon>Poales</taxon>
        <taxon>Poaceae</taxon>
        <taxon>BOP clade</taxon>
        <taxon>Pooideae</taxon>
        <taxon>Triticodae</taxon>
        <taxon>Triticeae</taxon>
        <taxon>Triticinae</taxon>
        <taxon>Aegilops</taxon>
    </lineage>
</organism>
<dbReference type="EnsemblPlants" id="AET1Gv20389900.10">
    <property type="protein sequence ID" value="AET1Gv20389900.10"/>
    <property type="gene ID" value="AET1Gv20389900"/>
</dbReference>
<dbReference type="RefSeq" id="XP_045089886.1">
    <property type="nucleotide sequence ID" value="XM_045233951.2"/>
</dbReference>
<dbReference type="EnsemblPlants" id="AET1Gv20389900.4">
    <property type="protein sequence ID" value="AET1Gv20389900.4"/>
    <property type="gene ID" value="AET1Gv20389900"/>
</dbReference>
<evidence type="ECO:0000256" key="1">
    <source>
        <dbReference type="SAM" id="MobiDB-lite"/>
    </source>
</evidence>
<dbReference type="EnsemblPlants" id="AET1Gv20389900.6">
    <property type="protein sequence ID" value="AET1Gv20389900.6"/>
    <property type="gene ID" value="AET1Gv20389900"/>
</dbReference>
<accession>A0A452YED6</accession>
<dbReference type="AlphaFoldDB" id="A0A452YED6"/>
<dbReference type="EnsemblPlants" id="AET1Gv20389900.9">
    <property type="protein sequence ID" value="AET1Gv20389900.9"/>
    <property type="gene ID" value="AET1Gv20389900"/>
</dbReference>
<dbReference type="Gramene" id="AET1Gv20389900.18">
    <property type="protein sequence ID" value="AET1Gv20389900.18"/>
    <property type="gene ID" value="AET1Gv20389900"/>
</dbReference>
<dbReference type="GeneID" id="109744433"/>
<feature type="compositionally biased region" description="Acidic residues" evidence="1">
    <location>
        <begin position="20"/>
        <end position="29"/>
    </location>
</feature>
<dbReference type="EnsemblPlants" id="AET1Gv20389900.18">
    <property type="protein sequence ID" value="AET1Gv20389900.18"/>
    <property type="gene ID" value="AET1Gv20389900"/>
</dbReference>
<dbReference type="Gramene" id="AET1Gv20389900.4">
    <property type="protein sequence ID" value="AET1Gv20389900.4"/>
    <property type="gene ID" value="AET1Gv20389900"/>
</dbReference>
<reference evidence="2" key="4">
    <citation type="submission" date="2019-03" db="UniProtKB">
        <authorList>
            <consortium name="EnsemblPlants"/>
        </authorList>
    </citation>
    <scope>IDENTIFICATION</scope>
</reference>
<dbReference type="RefSeq" id="XP_073367123.1">
    <property type="nucleotide sequence ID" value="XM_073511022.1"/>
</dbReference>
<dbReference type="EnsemblPlants" id="AET1Gv20389900.12">
    <property type="protein sequence ID" value="AET1Gv20389900.12"/>
    <property type="gene ID" value="AET1Gv20389900"/>
</dbReference>
<evidence type="ECO:0000313" key="2">
    <source>
        <dbReference type="EnsemblPlants" id="AET1Gv20389900.8"/>
    </source>
</evidence>
<dbReference type="Gramene" id="AET1Gv20389900.10">
    <property type="protein sequence ID" value="AET1Gv20389900.10"/>
    <property type="gene ID" value="AET1Gv20389900"/>
</dbReference>
<dbReference type="EnsemblPlants" id="AET1Gv20389900.13">
    <property type="protein sequence ID" value="AET1Gv20389900.13"/>
    <property type="gene ID" value="AET1Gv20389900"/>
</dbReference>
<dbReference type="EnsemblPlants" id="AET1Gv20389900.2">
    <property type="protein sequence ID" value="AET1Gv20389900.2"/>
    <property type="gene ID" value="AET1Gv20389900"/>
</dbReference>
<evidence type="ECO:0000313" key="3">
    <source>
        <dbReference type="Proteomes" id="UP000015105"/>
    </source>
</evidence>
<dbReference type="EnsemblPlants" id="AET1Gv20389900.19">
    <property type="protein sequence ID" value="AET1Gv20389900.19"/>
    <property type="gene ID" value="AET1Gv20389900"/>
</dbReference>
<dbReference type="Proteomes" id="UP000015105">
    <property type="component" value="Chromosome 1D"/>
</dbReference>
<dbReference type="EnsemblPlants" id="AET1Gv20389900.14">
    <property type="protein sequence ID" value="AET1Gv20389900.14"/>
    <property type="gene ID" value="AET1Gv20389900"/>
</dbReference>
<reference evidence="3" key="2">
    <citation type="journal article" date="2017" name="Nat. Plants">
        <title>The Aegilops tauschii genome reveals multiple impacts of transposons.</title>
        <authorList>
            <person name="Zhao G."/>
            <person name="Zou C."/>
            <person name="Li K."/>
            <person name="Wang K."/>
            <person name="Li T."/>
            <person name="Gao L."/>
            <person name="Zhang X."/>
            <person name="Wang H."/>
            <person name="Yang Z."/>
            <person name="Liu X."/>
            <person name="Jiang W."/>
            <person name="Mao L."/>
            <person name="Kong X."/>
            <person name="Jiao Y."/>
            <person name="Jia J."/>
        </authorList>
    </citation>
    <scope>NUCLEOTIDE SEQUENCE [LARGE SCALE GENOMIC DNA]</scope>
    <source>
        <strain evidence="3">cv. AL8/78</strain>
    </source>
</reference>
<dbReference type="EnsemblPlants" id="AET1Gv20389900.11">
    <property type="protein sequence ID" value="AET1Gv20389900.11"/>
    <property type="gene ID" value="AET1Gv20389900"/>
</dbReference>
<dbReference type="RefSeq" id="XP_073367117.1">
    <property type="nucleotide sequence ID" value="XM_073511016.1"/>
</dbReference>
<dbReference type="Gramene" id="AET1Gv20389900.11">
    <property type="protein sequence ID" value="AET1Gv20389900.11"/>
    <property type="gene ID" value="AET1Gv20389900"/>
</dbReference>
<dbReference type="Gramene" id="AET1Gv20389900.22">
    <property type="protein sequence ID" value="AET1Gv20389900.22"/>
    <property type="gene ID" value="AET1Gv20389900"/>
</dbReference>
<dbReference type="RefSeq" id="XP_073367124.1">
    <property type="nucleotide sequence ID" value="XM_073511023.1"/>
</dbReference>
<dbReference type="Gramene" id="AET1Gv20389900.9">
    <property type="protein sequence ID" value="AET1Gv20389900.9"/>
    <property type="gene ID" value="AET1Gv20389900"/>
</dbReference>
<proteinExistence type="predicted"/>
<feature type="compositionally biased region" description="Basic and acidic residues" evidence="1">
    <location>
        <begin position="30"/>
        <end position="47"/>
    </location>
</feature>
<dbReference type="RefSeq" id="XP_045089860.1">
    <property type="nucleotide sequence ID" value="XM_045233925.2"/>
</dbReference>
<protein>
    <submittedName>
        <fullName evidence="2">Uncharacterized protein</fullName>
    </submittedName>
</protein>
<dbReference type="EnsemblPlants" id="AET1Gv20389900.15">
    <property type="protein sequence ID" value="AET1Gv20389900.15"/>
    <property type="gene ID" value="AET1Gv20389900"/>
</dbReference>
<reference evidence="2" key="5">
    <citation type="journal article" date="2021" name="G3 (Bethesda)">
        <title>Aegilops tauschii genome assembly Aet v5.0 features greater sequence contiguity and improved annotation.</title>
        <authorList>
            <person name="Wang L."/>
            <person name="Zhu T."/>
            <person name="Rodriguez J.C."/>
            <person name="Deal K.R."/>
            <person name="Dubcovsky J."/>
            <person name="McGuire P.E."/>
            <person name="Lux T."/>
            <person name="Spannagl M."/>
            <person name="Mayer K.F.X."/>
            <person name="Baldrich P."/>
            <person name="Meyers B.C."/>
            <person name="Huo N."/>
            <person name="Gu Y.Q."/>
            <person name="Zhou H."/>
            <person name="Devos K.M."/>
            <person name="Bennetzen J.L."/>
            <person name="Unver T."/>
            <person name="Budak H."/>
            <person name="Gulick P.J."/>
            <person name="Galiba G."/>
            <person name="Kalapos B."/>
            <person name="Nelson D.R."/>
            <person name="Li P."/>
            <person name="You F.M."/>
            <person name="Luo M.C."/>
            <person name="Dvorak J."/>
        </authorList>
    </citation>
    <scope>NUCLEOTIDE SEQUENCE [LARGE SCALE GENOMIC DNA]</scope>
    <source>
        <strain evidence="2">cv. AL8/78</strain>
    </source>
</reference>
<dbReference type="RefSeq" id="XP_073367109.1">
    <property type="nucleotide sequence ID" value="XM_073511008.1"/>
</dbReference>
<dbReference type="Gramene" id="AET1Gv20389900.15">
    <property type="protein sequence ID" value="AET1Gv20389900.15"/>
    <property type="gene ID" value="AET1Gv20389900"/>
</dbReference>
<dbReference type="Gramene" id="AET1Gv20389900.12">
    <property type="protein sequence ID" value="AET1Gv20389900.12"/>
    <property type="gene ID" value="AET1Gv20389900"/>
</dbReference>
<dbReference type="RefSeq" id="XP_073367108.1">
    <property type="nucleotide sequence ID" value="XM_073511007.1"/>
</dbReference>
<dbReference type="Gramene" id="AET1Gv20389900.16">
    <property type="protein sequence ID" value="AET1Gv20389900.16"/>
    <property type="gene ID" value="AET1Gv20389900"/>
</dbReference>
<dbReference type="RefSeq" id="XP_073367110.1">
    <property type="nucleotide sequence ID" value="XM_073511009.1"/>
</dbReference>
<dbReference type="OMA" id="VEVIMKH"/>
<dbReference type="KEGG" id="ats:109744433"/>
<dbReference type="RefSeq" id="XP_073367106.1">
    <property type="nucleotide sequence ID" value="XM_073511005.1"/>
</dbReference>
<dbReference type="EnsemblPlants" id="AET1Gv20389900.16">
    <property type="protein sequence ID" value="AET1Gv20389900.16"/>
    <property type="gene ID" value="AET1Gv20389900"/>
</dbReference>
<dbReference type="RefSeq" id="XP_073367114.1">
    <property type="nucleotide sequence ID" value="XM_073511013.1"/>
</dbReference>
<dbReference type="Gramene" id="AET1Gv20389900.2">
    <property type="protein sequence ID" value="AET1Gv20389900.2"/>
    <property type="gene ID" value="AET1Gv20389900"/>
</dbReference>
<feature type="compositionally biased region" description="Basic residues" evidence="1">
    <location>
        <begin position="1"/>
        <end position="14"/>
    </location>
</feature>
<dbReference type="Gramene" id="AET1Gv20389900.13">
    <property type="protein sequence ID" value="AET1Gv20389900.13"/>
    <property type="gene ID" value="AET1Gv20389900"/>
</dbReference>
<dbReference type="EnsemblPlants" id="AET1Gv20389900.17">
    <property type="protein sequence ID" value="AET1Gv20389900.17"/>
    <property type="gene ID" value="AET1Gv20389900"/>
</dbReference>
<reference evidence="2" key="3">
    <citation type="journal article" date="2017" name="Nature">
        <title>Genome sequence of the progenitor of the wheat D genome Aegilops tauschii.</title>
        <authorList>
            <person name="Luo M.C."/>
            <person name="Gu Y.Q."/>
            <person name="Puiu D."/>
            <person name="Wang H."/>
            <person name="Twardziok S.O."/>
            <person name="Deal K.R."/>
            <person name="Huo N."/>
            <person name="Zhu T."/>
            <person name="Wang L."/>
            <person name="Wang Y."/>
            <person name="McGuire P.E."/>
            <person name="Liu S."/>
            <person name="Long H."/>
            <person name="Ramasamy R.K."/>
            <person name="Rodriguez J.C."/>
            <person name="Van S.L."/>
            <person name="Yuan L."/>
            <person name="Wang Z."/>
            <person name="Xia Z."/>
            <person name="Xiao L."/>
            <person name="Anderson O.D."/>
            <person name="Ouyang S."/>
            <person name="Liang Y."/>
            <person name="Zimin A.V."/>
            <person name="Pertea G."/>
            <person name="Qi P."/>
            <person name="Bennetzen J.L."/>
            <person name="Dai X."/>
            <person name="Dawson M.W."/>
            <person name="Muller H.G."/>
            <person name="Kugler K."/>
            <person name="Rivarola-Duarte L."/>
            <person name="Spannagl M."/>
            <person name="Mayer K.F.X."/>
            <person name="Lu F.H."/>
            <person name="Bevan M.W."/>
            <person name="Leroy P."/>
            <person name="Li P."/>
            <person name="You F.M."/>
            <person name="Sun Q."/>
            <person name="Liu Z."/>
            <person name="Lyons E."/>
            <person name="Wicker T."/>
            <person name="Salzberg S.L."/>
            <person name="Devos K.M."/>
            <person name="Dvorak J."/>
        </authorList>
    </citation>
    <scope>NUCLEOTIDE SEQUENCE [LARGE SCALE GENOMIC DNA]</scope>
    <source>
        <strain evidence="2">cv. AL8/78</strain>
    </source>
</reference>
<dbReference type="RefSeq" id="XP_073367115.1">
    <property type="nucleotide sequence ID" value="XM_073511014.1"/>
</dbReference>
<dbReference type="Gramene" id="AET1Gv20389900.5">
    <property type="protein sequence ID" value="AET1Gv20389900.5"/>
    <property type="gene ID" value="AET1Gv20389900"/>
</dbReference>
<name>A0A452YED6_AEGTS</name>
<dbReference type="RefSeq" id="XP_073367107.1">
    <property type="nucleotide sequence ID" value="XM_073511006.1"/>
</dbReference>
<dbReference type="Gramene" id="AET1Gv20389900.19">
    <property type="protein sequence ID" value="AET1Gv20389900.19"/>
    <property type="gene ID" value="AET1Gv20389900"/>
</dbReference>
<dbReference type="Gramene" id="AET1Gv20389900.7">
    <property type="protein sequence ID" value="AET1Gv20389900.7"/>
    <property type="gene ID" value="AET1Gv20389900"/>
</dbReference>
<dbReference type="Gramene" id="AET1Gv20389900.8">
    <property type="protein sequence ID" value="AET1Gv20389900.8"/>
    <property type="gene ID" value="AET1Gv20389900"/>
</dbReference>
<dbReference type="Gramene" id="AET1Gv20389900.17">
    <property type="protein sequence ID" value="AET1Gv20389900.17"/>
    <property type="gene ID" value="AET1Gv20389900"/>
</dbReference>
<keyword evidence="3" id="KW-1185">Reference proteome</keyword>